<dbReference type="EMBL" id="JAQLWO010000006">
    <property type="protein sequence ID" value="MDB7905875.1"/>
    <property type="molecule type" value="Genomic_DNA"/>
</dbReference>
<dbReference type="Pfam" id="PF13529">
    <property type="entry name" value="Peptidase_C39_2"/>
    <property type="match status" value="1"/>
</dbReference>
<name>A0AAW6CLX0_FLAPL</name>
<evidence type="ECO:0000259" key="2">
    <source>
        <dbReference type="Pfam" id="PF13529"/>
    </source>
</evidence>
<dbReference type="EMBL" id="JAQLWV010000028">
    <property type="protein sequence ID" value="MDB7934677.1"/>
    <property type="molecule type" value="Genomic_DNA"/>
</dbReference>
<evidence type="ECO:0000313" key="5">
    <source>
        <dbReference type="Proteomes" id="UP001211173"/>
    </source>
</evidence>
<evidence type="ECO:0000313" key="4">
    <source>
        <dbReference type="EMBL" id="MDB7934677.1"/>
    </source>
</evidence>
<keyword evidence="1" id="KW-0472">Membrane</keyword>
<gene>
    <name evidence="3" type="ORF">PND83_07815</name>
    <name evidence="4" type="ORF">PNE06_16460</name>
</gene>
<keyword evidence="1" id="KW-0812">Transmembrane</keyword>
<dbReference type="Gene3D" id="3.90.70.10">
    <property type="entry name" value="Cysteine proteinases"/>
    <property type="match status" value="1"/>
</dbReference>
<comment type="caution">
    <text evidence="4">The sequence shown here is derived from an EMBL/GenBank/DDBJ whole genome shotgun (WGS) entry which is preliminary data.</text>
</comment>
<sequence length="414" mass="45280">MSNQSSAGQKAARAASAAVNIARGAAAGGVYGAAVEAAKSFLPELIRLFVILLCVVLLVPMLVFTALPNILFGYSSSTDQEIIDFTASAQELDGIYQNLDNYQQPAVLRLVNSILPRFWSDGEPLYDDYGVDQDLGYMNKYWLMAIGSVRYKQDLYTMDESAIEDMMYDRLTYSTSLIDRILNIFVRDLTPEEYMDKLNFTQEERDWAALLYSMLAEDQNLSYGDSDGDGYYNTDYGDITFSDAETPVVYYNQTDSRWGNKMYGKSGTIGEAGCGPTALAIAVASLTSNQVTPYDVAQWSVENGYRCEGNGSYHSLIPNGGAHYGLTVTGVGNDSKRLVDALKNGKLVIAIMSKGHFTSSGHFIVLRGVTEGGKILVADPASVKRSNQEWELGIILNEASRRAGSGGPFWVMSA</sequence>
<reference evidence="4" key="1">
    <citation type="submission" date="2023-01" db="EMBL/GenBank/DDBJ databases">
        <title>Human gut microbiome strain richness.</title>
        <authorList>
            <person name="Chen-Liaw A."/>
        </authorList>
    </citation>
    <scope>NUCLEOTIDE SEQUENCE</scope>
    <source>
        <strain evidence="4">1001287st1_F4_1001285I_161205</strain>
        <strain evidence="3">2225st1_A6_2225SCRN_200828</strain>
    </source>
</reference>
<feature type="domain" description="Peptidase C39-like" evidence="2">
    <location>
        <begin position="248"/>
        <end position="381"/>
    </location>
</feature>
<accession>A0AAW6CLX0</accession>
<feature type="transmembrane region" description="Helical" evidence="1">
    <location>
        <begin position="48"/>
        <end position="67"/>
    </location>
</feature>
<proteinExistence type="predicted"/>
<protein>
    <submittedName>
        <fullName evidence="4">C39 family peptidase</fullName>
    </submittedName>
</protein>
<dbReference type="Proteomes" id="UP001211006">
    <property type="component" value="Unassembled WGS sequence"/>
</dbReference>
<dbReference type="AlphaFoldDB" id="A0AAW6CLX0"/>
<dbReference type="InterPro" id="IPR039564">
    <property type="entry name" value="Peptidase_C39-like"/>
</dbReference>
<organism evidence="4 5">
    <name type="scientific">Flavonifractor plautii</name>
    <name type="common">Fusobacterium plautii</name>
    <dbReference type="NCBI Taxonomy" id="292800"/>
    <lineage>
        <taxon>Bacteria</taxon>
        <taxon>Bacillati</taxon>
        <taxon>Bacillota</taxon>
        <taxon>Clostridia</taxon>
        <taxon>Eubacteriales</taxon>
        <taxon>Oscillospiraceae</taxon>
        <taxon>Flavonifractor</taxon>
    </lineage>
</organism>
<dbReference type="GeneID" id="89522008"/>
<evidence type="ECO:0000313" key="3">
    <source>
        <dbReference type="EMBL" id="MDB7905875.1"/>
    </source>
</evidence>
<evidence type="ECO:0000256" key="1">
    <source>
        <dbReference type="SAM" id="Phobius"/>
    </source>
</evidence>
<keyword evidence="1" id="KW-1133">Transmembrane helix</keyword>
<dbReference type="RefSeq" id="WP_009259349.1">
    <property type="nucleotide sequence ID" value="NZ_BAABZG010000001.1"/>
</dbReference>
<dbReference type="Proteomes" id="UP001211173">
    <property type="component" value="Unassembled WGS sequence"/>
</dbReference>